<dbReference type="InterPro" id="IPR001202">
    <property type="entry name" value="WW_dom"/>
</dbReference>
<dbReference type="EMBL" id="CAJNIZ010004810">
    <property type="protein sequence ID" value="CAE7236225.1"/>
    <property type="molecule type" value="Genomic_DNA"/>
</dbReference>
<dbReference type="AlphaFoldDB" id="A0A812L0K8"/>
<evidence type="ECO:0000259" key="1">
    <source>
        <dbReference type="PROSITE" id="PS50020"/>
    </source>
</evidence>
<gene>
    <name evidence="2" type="ORF">SPIL2461_LOCUS3843</name>
</gene>
<dbReference type="Proteomes" id="UP000649617">
    <property type="component" value="Unassembled WGS sequence"/>
</dbReference>
<comment type="caution">
    <text evidence="2">The sequence shown here is derived from an EMBL/GenBank/DDBJ whole genome shotgun (WGS) entry which is preliminary data.</text>
</comment>
<dbReference type="SUPFAM" id="SSF51045">
    <property type="entry name" value="WW domain"/>
    <property type="match status" value="1"/>
</dbReference>
<keyword evidence="3" id="KW-1185">Reference proteome</keyword>
<dbReference type="InterPro" id="IPR036020">
    <property type="entry name" value="WW_dom_sf"/>
</dbReference>
<dbReference type="CDD" id="cd00201">
    <property type="entry name" value="WW"/>
    <property type="match status" value="1"/>
</dbReference>
<dbReference type="Pfam" id="PF00397">
    <property type="entry name" value="WW"/>
    <property type="match status" value="1"/>
</dbReference>
<name>A0A812L0K8_SYMPI</name>
<organism evidence="2 3">
    <name type="scientific">Symbiodinium pilosum</name>
    <name type="common">Dinoflagellate</name>
    <dbReference type="NCBI Taxonomy" id="2952"/>
    <lineage>
        <taxon>Eukaryota</taxon>
        <taxon>Sar</taxon>
        <taxon>Alveolata</taxon>
        <taxon>Dinophyceae</taxon>
        <taxon>Suessiales</taxon>
        <taxon>Symbiodiniaceae</taxon>
        <taxon>Symbiodinium</taxon>
    </lineage>
</organism>
<evidence type="ECO:0000313" key="3">
    <source>
        <dbReference type="Proteomes" id="UP000649617"/>
    </source>
</evidence>
<proteinExistence type="predicted"/>
<accession>A0A812L0K8</accession>
<protein>
    <recommendedName>
        <fullName evidence="1">WW domain-containing protein</fullName>
    </recommendedName>
</protein>
<sequence>MAEALDPDDDSDAEPASDFAEVDLASDYPRLLGVDRKREAELFNVLSIHLKGGLPEGWSIHVEEERSAAYFWNEVSGQSSWTHPDHQVFQ</sequence>
<dbReference type="OrthoDB" id="447284at2759"/>
<dbReference type="PROSITE" id="PS01159">
    <property type="entry name" value="WW_DOMAIN_1"/>
    <property type="match status" value="1"/>
</dbReference>
<evidence type="ECO:0000313" key="2">
    <source>
        <dbReference type="EMBL" id="CAE7236225.1"/>
    </source>
</evidence>
<dbReference type="PROSITE" id="PS50020">
    <property type="entry name" value="WW_DOMAIN_2"/>
    <property type="match status" value="1"/>
</dbReference>
<reference evidence="2" key="1">
    <citation type="submission" date="2021-02" db="EMBL/GenBank/DDBJ databases">
        <authorList>
            <person name="Dougan E. K."/>
            <person name="Rhodes N."/>
            <person name="Thang M."/>
            <person name="Chan C."/>
        </authorList>
    </citation>
    <scope>NUCLEOTIDE SEQUENCE</scope>
</reference>
<feature type="non-terminal residue" evidence="2">
    <location>
        <position position="90"/>
    </location>
</feature>
<feature type="domain" description="WW" evidence="1">
    <location>
        <begin position="52"/>
        <end position="86"/>
    </location>
</feature>
<dbReference type="SMART" id="SM00456">
    <property type="entry name" value="WW"/>
    <property type="match status" value="1"/>
</dbReference>
<dbReference type="Gene3D" id="2.20.70.10">
    <property type="match status" value="1"/>
</dbReference>